<sequence>MGDLWKYKAIAEIKARQAEESKIQYKDGVKGEGDKKIIWNGVQVTFIEVAEIVQALCENEDRIYPPPRYRGGQMLLDFLNEVYKNKGVDESILKRYRLGKYKP</sequence>
<proteinExistence type="predicted"/>
<reference evidence="1" key="2">
    <citation type="submission" date="2024-03" db="EMBL/GenBank/DDBJ databases">
        <authorList>
            <person name="Ni Y."/>
            <person name="Xu T."/>
            <person name="Yan S."/>
            <person name="Chen L."/>
            <person name="Wang Y."/>
        </authorList>
    </citation>
    <scope>NUCLEOTIDE SEQUENCE</scope>
    <source>
        <strain evidence="1">NMJ1</strain>
    </source>
</reference>
<protein>
    <submittedName>
        <fullName evidence="1">ORF48</fullName>
    </submittedName>
</protein>
<dbReference type="EMBL" id="BK067785">
    <property type="protein sequence ID" value="DBA51851.1"/>
    <property type="molecule type" value="Genomic_DNA"/>
</dbReference>
<evidence type="ECO:0000313" key="1">
    <source>
        <dbReference type="EMBL" id="DBA51851.1"/>
    </source>
</evidence>
<reference evidence="1" key="1">
    <citation type="journal article" date="2024" name="Environ. Microbiol. Rep.">
        <title>Hiding in plain sight: The discovery of complete genomes of 11 hypothetical spindle-shaped viruses that putatively infect mesophilic ammonia-oxidizing archaea.</title>
        <authorList>
            <person name="Ni Y."/>
            <person name="Xu T."/>
            <person name="Yan S."/>
            <person name="Chen L."/>
            <person name="Wang Y."/>
        </authorList>
    </citation>
    <scope>NUCLEOTIDE SEQUENCE</scope>
    <source>
        <strain evidence="1">NMJ1</strain>
    </source>
</reference>
<organism evidence="1">
    <name type="scientific">Nitrosopumilaceae spindle-shaped virus</name>
    <dbReference type="NCBI Taxonomy" id="3065433"/>
    <lineage>
        <taxon>Viruses</taxon>
    </lineage>
</organism>
<accession>A0AAT9J795</accession>
<name>A0AAT9J795_9VIRU</name>